<name>A0A4R7K4C7_9CLOT</name>
<evidence type="ECO:0000256" key="1">
    <source>
        <dbReference type="SAM" id="SignalP"/>
    </source>
</evidence>
<keyword evidence="1" id="KW-0732">Signal</keyword>
<dbReference type="OrthoDB" id="2026742at2"/>
<dbReference type="AlphaFoldDB" id="A0A4R7K4C7"/>
<proteinExistence type="predicted"/>
<dbReference type="EMBL" id="SOAZ01000038">
    <property type="protein sequence ID" value="TDT46057.1"/>
    <property type="molecule type" value="Genomic_DNA"/>
</dbReference>
<comment type="caution">
    <text evidence="2">The sequence shown here is derived from an EMBL/GenBank/DDBJ whole genome shotgun (WGS) entry which is preliminary data.</text>
</comment>
<protein>
    <recommendedName>
        <fullName evidence="4">Lipoprotein</fullName>
    </recommendedName>
</protein>
<evidence type="ECO:0008006" key="4">
    <source>
        <dbReference type="Google" id="ProtNLM"/>
    </source>
</evidence>
<accession>A0A4R7K4C7</accession>
<gene>
    <name evidence="2" type="ORF">EDD71_13813</name>
</gene>
<reference evidence="2 3" key="1">
    <citation type="submission" date="2019-03" db="EMBL/GenBank/DDBJ databases">
        <title>Genomic Encyclopedia of Type Strains, Phase IV (KMG-IV): sequencing the most valuable type-strain genomes for metagenomic binning, comparative biology and taxonomic classification.</title>
        <authorList>
            <person name="Goeker M."/>
        </authorList>
    </citation>
    <scope>NUCLEOTIDE SEQUENCE [LARGE SCALE GENOMIC DNA]</scope>
    <source>
        <strain evidence="2 3">DSM 24455</strain>
    </source>
</reference>
<feature type="signal peptide" evidence="1">
    <location>
        <begin position="1"/>
        <end position="19"/>
    </location>
</feature>
<dbReference type="Gene3D" id="3.90.1010.20">
    <property type="match status" value="2"/>
</dbReference>
<dbReference type="RefSeq" id="WP_133629384.1">
    <property type="nucleotide sequence ID" value="NZ_SOAZ01000038.1"/>
</dbReference>
<evidence type="ECO:0000313" key="3">
    <source>
        <dbReference type="Proteomes" id="UP000295325"/>
    </source>
</evidence>
<dbReference type="PROSITE" id="PS51257">
    <property type="entry name" value="PROKAR_LIPOPROTEIN"/>
    <property type="match status" value="1"/>
</dbReference>
<dbReference type="Proteomes" id="UP000295325">
    <property type="component" value="Unassembled WGS sequence"/>
</dbReference>
<feature type="chain" id="PRO_5038620195" description="Lipoprotein" evidence="1">
    <location>
        <begin position="20"/>
        <end position="365"/>
    </location>
</feature>
<keyword evidence="3" id="KW-1185">Reference proteome</keyword>
<organism evidence="2 3">
    <name type="scientific">Fonticella tunisiensis</name>
    <dbReference type="NCBI Taxonomy" id="1096341"/>
    <lineage>
        <taxon>Bacteria</taxon>
        <taxon>Bacillati</taxon>
        <taxon>Bacillota</taxon>
        <taxon>Clostridia</taxon>
        <taxon>Eubacteriales</taxon>
        <taxon>Clostridiaceae</taxon>
        <taxon>Fonticella</taxon>
    </lineage>
</organism>
<sequence length="365" mass="39122">MKKLISITLALVFTLGLLAGCSSKGTPTGPSGNTSNGSKIAKVGLGHITSIKSSKDLGTDKDGKEVLPVGQVDTVIAAVAFDKDGKVVKVTIDNAQTKVNFDKNMQLTSDIKAPGKTKVELGDAYGMKKASQIGKEWYEQAAALGKWMEGKTVDEIKAMKTFKRDDAHPAVPDVAELKSSVTISVQDYIAAVEEAYKNAVEVKGAEKIGLGHVISTAKSKSLGTDKDGKEVLPLAQVDTVMAVTAFDKDGKVVKAIIDNAQTKINFSKDGKVTTNKNDEFKTKVELKDAYGMKKASQIGKEWYEQAAALGKWMEGKTVDEIKAMKTFKRDDAHPAVPDVAELKSSVTISVQDYIAAVEEAYKNAK</sequence>
<evidence type="ECO:0000313" key="2">
    <source>
        <dbReference type="EMBL" id="TDT46057.1"/>
    </source>
</evidence>